<gene>
    <name evidence="7" type="ORF">Ctob_000210</name>
</gene>
<dbReference type="PROSITE" id="PS50199">
    <property type="entry name" value="ZF_RANBP2_2"/>
    <property type="match status" value="1"/>
</dbReference>
<evidence type="ECO:0000313" key="8">
    <source>
        <dbReference type="Proteomes" id="UP000037460"/>
    </source>
</evidence>
<proteinExistence type="predicted"/>
<sequence length="157" mass="17378">MFRCCIPLSCPCPAKEGAPLTDEGRRDIRMVWTCPTCTLENSDGARVCDACGKTRPSAVEQPAVTLLPPPPPQQDVLHHLRSAIASADVDKARRILARLGIMLPEYTEDDPPTPPHRHRHTDTVPEGLPVTPPVTQPVTPKRVIHRHRRLLSRLACL</sequence>
<evidence type="ECO:0000256" key="2">
    <source>
        <dbReference type="ARBA" id="ARBA00022771"/>
    </source>
</evidence>
<keyword evidence="2 4" id="KW-0863">Zinc-finger</keyword>
<dbReference type="EMBL" id="JWZX01003203">
    <property type="protein sequence ID" value="KOO23329.1"/>
    <property type="molecule type" value="Genomic_DNA"/>
</dbReference>
<evidence type="ECO:0000259" key="6">
    <source>
        <dbReference type="PROSITE" id="PS50199"/>
    </source>
</evidence>
<evidence type="ECO:0000256" key="3">
    <source>
        <dbReference type="ARBA" id="ARBA00022833"/>
    </source>
</evidence>
<name>A0A0M0J9Q1_9EUKA</name>
<dbReference type="InterPro" id="IPR001876">
    <property type="entry name" value="Znf_RanBP2"/>
</dbReference>
<feature type="domain" description="RanBP2-type" evidence="6">
    <location>
        <begin position="22"/>
        <end position="57"/>
    </location>
</feature>
<dbReference type="PROSITE" id="PS01358">
    <property type="entry name" value="ZF_RANBP2_1"/>
    <property type="match status" value="1"/>
</dbReference>
<organism evidence="7 8">
    <name type="scientific">Chrysochromulina tobinii</name>
    <dbReference type="NCBI Taxonomy" id="1460289"/>
    <lineage>
        <taxon>Eukaryota</taxon>
        <taxon>Haptista</taxon>
        <taxon>Haptophyta</taxon>
        <taxon>Prymnesiophyceae</taxon>
        <taxon>Prymnesiales</taxon>
        <taxon>Chrysochromulinaceae</taxon>
        <taxon>Chrysochromulina</taxon>
    </lineage>
</organism>
<dbReference type="InterPro" id="IPR036443">
    <property type="entry name" value="Znf_RanBP2_sf"/>
</dbReference>
<keyword evidence="8" id="KW-1185">Reference proteome</keyword>
<accession>A0A0M0J9Q1</accession>
<evidence type="ECO:0000313" key="7">
    <source>
        <dbReference type="EMBL" id="KOO23329.1"/>
    </source>
</evidence>
<keyword evidence="1" id="KW-0479">Metal-binding</keyword>
<evidence type="ECO:0000256" key="5">
    <source>
        <dbReference type="SAM" id="MobiDB-lite"/>
    </source>
</evidence>
<dbReference type="GO" id="GO:0008270">
    <property type="term" value="F:zinc ion binding"/>
    <property type="evidence" value="ECO:0007669"/>
    <property type="project" value="UniProtKB-KW"/>
</dbReference>
<protein>
    <recommendedName>
        <fullName evidence="6">RanBP2-type domain-containing protein</fullName>
    </recommendedName>
</protein>
<feature type="region of interest" description="Disordered" evidence="5">
    <location>
        <begin position="106"/>
        <end position="137"/>
    </location>
</feature>
<evidence type="ECO:0000256" key="4">
    <source>
        <dbReference type="PROSITE-ProRule" id="PRU00322"/>
    </source>
</evidence>
<dbReference type="Proteomes" id="UP000037460">
    <property type="component" value="Unassembled WGS sequence"/>
</dbReference>
<comment type="caution">
    <text evidence="7">The sequence shown here is derived from an EMBL/GenBank/DDBJ whole genome shotgun (WGS) entry which is preliminary data.</text>
</comment>
<dbReference type="AlphaFoldDB" id="A0A0M0J9Q1"/>
<dbReference type="OrthoDB" id="261960at2759"/>
<reference evidence="8" key="1">
    <citation type="journal article" date="2015" name="PLoS Genet.">
        <title>Genome Sequence and Transcriptome Analyses of Chrysochromulina tobin: Metabolic Tools for Enhanced Algal Fitness in the Prominent Order Prymnesiales (Haptophyceae).</title>
        <authorList>
            <person name="Hovde B.T."/>
            <person name="Deodato C.R."/>
            <person name="Hunsperger H.M."/>
            <person name="Ryken S.A."/>
            <person name="Yost W."/>
            <person name="Jha R.K."/>
            <person name="Patterson J."/>
            <person name="Monnat R.J. Jr."/>
            <person name="Barlow S.B."/>
            <person name="Starkenburg S.R."/>
            <person name="Cattolico R.A."/>
        </authorList>
    </citation>
    <scope>NUCLEOTIDE SEQUENCE</scope>
    <source>
        <strain evidence="8">CCMP291</strain>
    </source>
</reference>
<evidence type="ECO:0000256" key="1">
    <source>
        <dbReference type="ARBA" id="ARBA00022723"/>
    </source>
</evidence>
<dbReference type="SUPFAM" id="SSF90209">
    <property type="entry name" value="Ran binding protein zinc finger-like"/>
    <property type="match status" value="1"/>
</dbReference>
<dbReference type="Gene3D" id="4.10.1060.10">
    <property type="entry name" value="Zinc finger, RanBP2-type"/>
    <property type="match status" value="1"/>
</dbReference>
<keyword evidence="3" id="KW-0862">Zinc</keyword>